<comment type="caution">
    <text evidence="2">The sequence shown here is derived from an EMBL/GenBank/DDBJ whole genome shotgun (WGS) entry which is preliminary data.</text>
</comment>
<dbReference type="InterPro" id="IPR055571">
    <property type="entry name" value="DUF7147"/>
</dbReference>
<dbReference type="GO" id="GO:0016301">
    <property type="term" value="F:kinase activity"/>
    <property type="evidence" value="ECO:0007669"/>
    <property type="project" value="UniProtKB-KW"/>
</dbReference>
<dbReference type="EMBL" id="JACXAI010000014">
    <property type="protein sequence ID" value="MBD1380965.1"/>
    <property type="molecule type" value="Genomic_DNA"/>
</dbReference>
<keyword evidence="2" id="KW-0418">Kinase</keyword>
<proteinExistence type="predicted"/>
<dbReference type="Pfam" id="PF23648">
    <property type="entry name" value="DUF7147"/>
    <property type="match status" value="1"/>
</dbReference>
<dbReference type="RefSeq" id="WP_191158560.1">
    <property type="nucleotide sequence ID" value="NZ_JACXAI010000014.1"/>
</dbReference>
<dbReference type="Proteomes" id="UP000626844">
    <property type="component" value="Unassembled WGS sequence"/>
</dbReference>
<evidence type="ECO:0000313" key="2">
    <source>
        <dbReference type="EMBL" id="MBD1380965.1"/>
    </source>
</evidence>
<sequence length="129" mass="15207">MIQRFIELGEGYSDLYELIETAKNNKHRVTHLLALKTVKNNKPFVSLVVIMKPTNPGDFQALYFCREGIPDPGFIKNKRYQLFEELANELRKTIISLEVKPSNMFNELQLYYQYLIGILRLNHYLPDLR</sequence>
<gene>
    <name evidence="2" type="ORF">IC621_12045</name>
</gene>
<name>A0A926NH43_9BACI</name>
<keyword evidence="2" id="KW-0808">Transferase</keyword>
<evidence type="ECO:0000259" key="1">
    <source>
        <dbReference type="Pfam" id="PF23648"/>
    </source>
</evidence>
<accession>A0A926NH43</accession>
<organism evidence="2 3">
    <name type="scientific">Metabacillus arenae</name>
    <dbReference type="NCBI Taxonomy" id="2771434"/>
    <lineage>
        <taxon>Bacteria</taxon>
        <taxon>Bacillati</taxon>
        <taxon>Bacillota</taxon>
        <taxon>Bacilli</taxon>
        <taxon>Bacillales</taxon>
        <taxon>Bacillaceae</taxon>
        <taxon>Metabacillus</taxon>
    </lineage>
</organism>
<reference evidence="2" key="1">
    <citation type="submission" date="2020-09" db="EMBL/GenBank/DDBJ databases">
        <title>A novel bacterium of genus Bacillus, isolated from South China Sea.</title>
        <authorList>
            <person name="Huang H."/>
            <person name="Mo K."/>
            <person name="Hu Y."/>
        </authorList>
    </citation>
    <scope>NUCLEOTIDE SEQUENCE</scope>
    <source>
        <strain evidence="2">IB182487</strain>
    </source>
</reference>
<keyword evidence="3" id="KW-1185">Reference proteome</keyword>
<feature type="domain" description="DUF7147" evidence="1">
    <location>
        <begin position="1"/>
        <end position="125"/>
    </location>
</feature>
<dbReference type="AlphaFoldDB" id="A0A926NH43"/>
<protein>
    <submittedName>
        <fullName evidence="2">Methylthioribose kinase</fullName>
    </submittedName>
</protein>
<evidence type="ECO:0000313" key="3">
    <source>
        <dbReference type="Proteomes" id="UP000626844"/>
    </source>
</evidence>